<evidence type="ECO:0000313" key="3">
    <source>
        <dbReference type="Proteomes" id="UP001157910"/>
    </source>
</evidence>
<sequence length="77" mass="9125">MPRNIRLSPRAKEVLAYLQRTGNASSREAMLDLDINSGSFTRRITELREAGIPIRSETKFHPVSQRRYVRYYYDLHR</sequence>
<protein>
    <submittedName>
        <fullName evidence="2">Helix-turn-helix domain-containing protein</fullName>
    </submittedName>
</protein>
<evidence type="ECO:0000313" key="2">
    <source>
        <dbReference type="EMBL" id="SMP74114.1"/>
    </source>
</evidence>
<dbReference type="Proteomes" id="UP001157910">
    <property type="component" value="Unassembled WGS sequence"/>
</dbReference>
<keyword evidence="3" id="KW-1185">Reference proteome</keyword>
<organism evidence="2 3">
    <name type="scientific">Novosphingobium panipatense</name>
    <dbReference type="NCBI Taxonomy" id="428991"/>
    <lineage>
        <taxon>Bacteria</taxon>
        <taxon>Pseudomonadati</taxon>
        <taxon>Pseudomonadota</taxon>
        <taxon>Alphaproteobacteria</taxon>
        <taxon>Sphingomonadales</taxon>
        <taxon>Sphingomonadaceae</taxon>
        <taxon>Novosphingobium</taxon>
    </lineage>
</organism>
<reference evidence="2 3" key="1">
    <citation type="submission" date="2017-05" db="EMBL/GenBank/DDBJ databases">
        <authorList>
            <person name="Varghese N."/>
            <person name="Submissions S."/>
        </authorList>
    </citation>
    <scope>NUCLEOTIDE SEQUENCE [LARGE SCALE GENOMIC DNA]</scope>
    <source>
        <strain evidence="2 3">SM16</strain>
    </source>
</reference>
<dbReference type="InterPro" id="IPR055245">
    <property type="entry name" value="HTH_proteobacteria"/>
</dbReference>
<dbReference type="Pfam" id="PF14090">
    <property type="entry name" value="HTH_39"/>
    <property type="match status" value="1"/>
</dbReference>
<proteinExistence type="predicted"/>
<gene>
    <name evidence="2" type="ORF">SAMN06296065_1073</name>
</gene>
<name>A0ABY1QK81_9SPHN</name>
<dbReference type="RefSeq" id="WP_283406433.1">
    <property type="nucleotide sequence ID" value="NZ_FXUI01000007.1"/>
</dbReference>
<comment type="caution">
    <text evidence="2">The sequence shown here is derived from an EMBL/GenBank/DDBJ whole genome shotgun (WGS) entry which is preliminary data.</text>
</comment>
<dbReference type="EMBL" id="FXUI01000007">
    <property type="protein sequence ID" value="SMP74114.1"/>
    <property type="molecule type" value="Genomic_DNA"/>
</dbReference>
<accession>A0ABY1QK81</accession>
<evidence type="ECO:0000259" key="1">
    <source>
        <dbReference type="Pfam" id="PF14090"/>
    </source>
</evidence>
<feature type="domain" description="Winged helix-turn-helix" evidence="1">
    <location>
        <begin position="11"/>
        <end position="71"/>
    </location>
</feature>